<feature type="transmembrane region" description="Helical" evidence="6">
    <location>
        <begin position="381"/>
        <end position="414"/>
    </location>
</feature>
<evidence type="ECO:0000256" key="3">
    <source>
        <dbReference type="ARBA" id="ARBA00022692"/>
    </source>
</evidence>
<keyword evidence="3 6" id="KW-0812">Transmembrane</keyword>
<dbReference type="PANTHER" id="PTHR30572:SF18">
    <property type="entry name" value="ABC-TYPE MACROLIDE FAMILY EXPORT SYSTEM PERMEASE COMPONENT 2"/>
    <property type="match status" value="1"/>
</dbReference>
<feature type="transmembrane region" description="Helical" evidence="6">
    <location>
        <begin position="20"/>
        <end position="41"/>
    </location>
</feature>
<dbReference type="Pfam" id="PF12704">
    <property type="entry name" value="MacB_PCD"/>
    <property type="match status" value="2"/>
</dbReference>
<dbReference type="EMBL" id="JAFMYU010000035">
    <property type="protein sequence ID" value="MBO0934658.1"/>
    <property type="molecule type" value="Genomic_DNA"/>
</dbReference>
<evidence type="ECO:0000256" key="4">
    <source>
        <dbReference type="ARBA" id="ARBA00022989"/>
    </source>
</evidence>
<feature type="transmembrane region" description="Helical" evidence="6">
    <location>
        <begin position="342"/>
        <end position="361"/>
    </location>
</feature>
<feature type="transmembrane region" description="Helical" evidence="6">
    <location>
        <begin position="767"/>
        <end position="790"/>
    </location>
</feature>
<evidence type="ECO:0000256" key="2">
    <source>
        <dbReference type="ARBA" id="ARBA00022475"/>
    </source>
</evidence>
<dbReference type="AlphaFoldDB" id="A0A939K2K1"/>
<comment type="subcellular location">
    <subcellularLocation>
        <location evidence="1">Cell membrane</location>
        <topology evidence="1">Multi-pass membrane protein</topology>
    </subcellularLocation>
</comment>
<feature type="domain" description="ABC3 transporter permease C-terminal" evidence="7">
    <location>
        <begin position="292"/>
        <end position="405"/>
    </location>
</feature>
<proteinExistence type="predicted"/>
<dbReference type="GO" id="GO:0005886">
    <property type="term" value="C:plasma membrane"/>
    <property type="evidence" value="ECO:0007669"/>
    <property type="project" value="UniProtKB-SubCell"/>
</dbReference>
<keyword evidence="5 6" id="KW-0472">Membrane</keyword>
<feature type="domain" description="ABC3 transporter permease C-terminal" evidence="7">
    <location>
        <begin position="686"/>
        <end position="800"/>
    </location>
</feature>
<evidence type="ECO:0000256" key="5">
    <source>
        <dbReference type="ARBA" id="ARBA00023136"/>
    </source>
</evidence>
<evidence type="ECO:0000256" key="6">
    <source>
        <dbReference type="SAM" id="Phobius"/>
    </source>
</evidence>
<evidence type="ECO:0000259" key="8">
    <source>
        <dbReference type="Pfam" id="PF12704"/>
    </source>
</evidence>
<sequence>MIKNYITIALRNLRKNGAYAFINIAGLGLGLGCALLLFALVRYHYRTDKHHSKFDRIYRFTSASHSPDGDFYSTGVPYPFGNALRTDHPEIEHVAMLEEQEEPTVMVPGTKGEIDRKFKEDNAKGAYAEPSYFQIFDYTWLAGGPTNLAGPNTVVLSAKLATKYFRTTNAIGRTVTLNGRIPARVVGIFTDYADNTDFAYEFIGSWASMKAVRGGDPLDEDFGNINSSTLCFALLNSRYSVANWNHDAAAFLRKHNTERAKKVVYLIQSLGDIHFATAYDGVDKNLILSLFIIGLFLVITACINFVNLATAQALNRAREVGVRKVLGSTRGQLLGQFMGETTLIVALALLVAIGVFSYGLSLVQTYLHGVFRFTFDYTPSVVAWLTLLVVGVILLAGLYPALVLAGFRPVVALAGKIMTQRANGTPPGGFTVRRGLVVAQFAISQMLIIGLVVVTNQLHYIQSKDLGFRKEAIMTIGLPNVPSQDVAKMSTFRNLAMALPDVAKFSYSMSGAPQADWINSGQINYDNRPDEARFSSQRKSIDANYVDLFGLTLVAGRNLAPSDTAREVLVNETFVRKLGINDPTQVLGKMLHNVTRTRHLEIVGVVKDFNQTDLKNAIEPLFMTTQANNYFRANLQLRTAAYQRVIKQLEAAYNQVYPDNYFAHQFVDDQIQARYQEEQTMGRLVNFFAAVALFIGCMGLYGLVLFMVTQRTKEIGVRKVLGASVGSILWLLNREFVRLIVIAFAVAAPVAWYVMRGWLSSFEYRILIGPAIFGSSLLITVLVATLTVGFQSIRAALMNPVTSLRSE</sequence>
<evidence type="ECO:0000256" key="1">
    <source>
        <dbReference type="ARBA" id="ARBA00004651"/>
    </source>
</evidence>
<dbReference type="InterPro" id="IPR025857">
    <property type="entry name" value="MacB_PCD"/>
</dbReference>
<feature type="transmembrane region" description="Helical" evidence="6">
    <location>
        <begin position="684"/>
        <end position="708"/>
    </location>
</feature>
<dbReference type="Proteomes" id="UP000664795">
    <property type="component" value="Unassembled WGS sequence"/>
</dbReference>
<evidence type="ECO:0000259" key="7">
    <source>
        <dbReference type="Pfam" id="PF02687"/>
    </source>
</evidence>
<keyword evidence="2" id="KW-1003">Cell membrane</keyword>
<accession>A0A939K2K1</accession>
<protein>
    <submittedName>
        <fullName evidence="9">ABC transporter permease</fullName>
    </submittedName>
</protein>
<feature type="domain" description="MacB-like periplasmic core" evidence="8">
    <location>
        <begin position="479"/>
        <end position="620"/>
    </location>
</feature>
<dbReference type="InterPro" id="IPR050250">
    <property type="entry name" value="Macrolide_Exporter_MacB"/>
</dbReference>
<evidence type="ECO:0000313" key="9">
    <source>
        <dbReference type="EMBL" id="MBO0934658.1"/>
    </source>
</evidence>
<keyword evidence="4 6" id="KW-1133">Transmembrane helix</keyword>
<gene>
    <name evidence="9" type="ORF">J2I48_26855</name>
</gene>
<feature type="transmembrane region" description="Helical" evidence="6">
    <location>
        <begin position="736"/>
        <end position="755"/>
    </location>
</feature>
<comment type="caution">
    <text evidence="9">The sequence shown here is derived from an EMBL/GenBank/DDBJ whole genome shotgun (WGS) entry which is preliminary data.</text>
</comment>
<dbReference type="InterPro" id="IPR003838">
    <property type="entry name" value="ABC3_permease_C"/>
</dbReference>
<organism evidence="9 10">
    <name type="scientific">Fibrella aquatilis</name>
    <dbReference type="NCBI Taxonomy" id="2817059"/>
    <lineage>
        <taxon>Bacteria</taxon>
        <taxon>Pseudomonadati</taxon>
        <taxon>Bacteroidota</taxon>
        <taxon>Cytophagia</taxon>
        <taxon>Cytophagales</taxon>
        <taxon>Spirosomataceae</taxon>
        <taxon>Fibrella</taxon>
    </lineage>
</organism>
<dbReference type="RefSeq" id="WP_207338623.1">
    <property type="nucleotide sequence ID" value="NZ_JAFMYU010000035.1"/>
</dbReference>
<keyword evidence="10" id="KW-1185">Reference proteome</keyword>
<dbReference type="PANTHER" id="PTHR30572">
    <property type="entry name" value="MEMBRANE COMPONENT OF TRANSPORTER-RELATED"/>
    <property type="match status" value="1"/>
</dbReference>
<reference evidence="9 10" key="1">
    <citation type="submission" date="2021-03" db="EMBL/GenBank/DDBJ databases">
        <title>Fibrella sp. HMF5036 genome sequencing and assembly.</title>
        <authorList>
            <person name="Kang H."/>
            <person name="Kim H."/>
            <person name="Bae S."/>
            <person name="Joh K."/>
        </authorList>
    </citation>
    <scope>NUCLEOTIDE SEQUENCE [LARGE SCALE GENOMIC DNA]</scope>
    <source>
        <strain evidence="9 10">HMF5036</strain>
    </source>
</reference>
<feature type="domain" description="MacB-like periplasmic core" evidence="8">
    <location>
        <begin position="21"/>
        <end position="196"/>
    </location>
</feature>
<dbReference type="GO" id="GO:0022857">
    <property type="term" value="F:transmembrane transporter activity"/>
    <property type="evidence" value="ECO:0007669"/>
    <property type="project" value="TreeGrafter"/>
</dbReference>
<feature type="transmembrane region" description="Helical" evidence="6">
    <location>
        <begin position="285"/>
        <end position="308"/>
    </location>
</feature>
<dbReference type="Pfam" id="PF02687">
    <property type="entry name" value="FtsX"/>
    <property type="match status" value="2"/>
</dbReference>
<name>A0A939K2K1_9BACT</name>
<dbReference type="PROSITE" id="PS51257">
    <property type="entry name" value="PROKAR_LIPOPROTEIN"/>
    <property type="match status" value="1"/>
</dbReference>
<evidence type="ECO:0000313" key="10">
    <source>
        <dbReference type="Proteomes" id="UP000664795"/>
    </source>
</evidence>